<accession>A0A183U1X2</accession>
<feature type="coiled-coil region" evidence="1">
    <location>
        <begin position="73"/>
        <end position="144"/>
    </location>
</feature>
<evidence type="ECO:0000313" key="3">
    <source>
        <dbReference type="Proteomes" id="UP000050794"/>
    </source>
</evidence>
<proteinExistence type="predicted"/>
<evidence type="ECO:0000313" key="2">
    <source>
        <dbReference type="EMBL" id="VDM28165.1"/>
    </source>
</evidence>
<gene>
    <name evidence="2" type="ORF">TCNE_LOCUS2492</name>
</gene>
<evidence type="ECO:0000313" key="4">
    <source>
        <dbReference type="WBParaSite" id="TCNE_0000249201-mRNA-1"/>
    </source>
</evidence>
<dbReference type="Proteomes" id="UP000050794">
    <property type="component" value="Unassembled WGS sequence"/>
</dbReference>
<sequence length="179" mass="20059">MSAEQEMSQMRDQLLANASLLASPALSRVGSMRASQRNLSELPSLSHLSLAGPDGQSVTLSSASSDLDQVALILQQQQMINELRTKLEQHQRENGRLKAIMDANSMIESLDKRTSIRAFEAQRVQELELAYSKLKAELDRLMEEKAENGYEGMNFRSLFEKTIEENDRLVGIDLNCDSL</sequence>
<dbReference type="AlphaFoldDB" id="A0A183U1X2"/>
<name>A0A183U1X2_TOXCA</name>
<keyword evidence="1" id="KW-0175">Coiled coil</keyword>
<dbReference type="EMBL" id="UYWY01002536">
    <property type="protein sequence ID" value="VDM28165.1"/>
    <property type="molecule type" value="Genomic_DNA"/>
</dbReference>
<evidence type="ECO:0000256" key="1">
    <source>
        <dbReference type="SAM" id="Coils"/>
    </source>
</evidence>
<reference evidence="4" key="1">
    <citation type="submission" date="2016-06" db="UniProtKB">
        <authorList>
            <consortium name="WormBaseParasite"/>
        </authorList>
    </citation>
    <scope>IDENTIFICATION</scope>
</reference>
<organism evidence="3 4">
    <name type="scientific">Toxocara canis</name>
    <name type="common">Canine roundworm</name>
    <dbReference type="NCBI Taxonomy" id="6265"/>
    <lineage>
        <taxon>Eukaryota</taxon>
        <taxon>Metazoa</taxon>
        <taxon>Ecdysozoa</taxon>
        <taxon>Nematoda</taxon>
        <taxon>Chromadorea</taxon>
        <taxon>Rhabditida</taxon>
        <taxon>Spirurina</taxon>
        <taxon>Ascaridomorpha</taxon>
        <taxon>Ascaridoidea</taxon>
        <taxon>Toxocaridae</taxon>
        <taxon>Toxocara</taxon>
    </lineage>
</organism>
<keyword evidence="3" id="KW-1185">Reference proteome</keyword>
<protein>
    <submittedName>
        <fullName evidence="4">Angiomotin_C domain-containing protein</fullName>
    </submittedName>
</protein>
<dbReference type="WBParaSite" id="TCNE_0000249201-mRNA-1">
    <property type="protein sequence ID" value="TCNE_0000249201-mRNA-1"/>
    <property type="gene ID" value="TCNE_0000249201"/>
</dbReference>
<reference evidence="2 3" key="2">
    <citation type="submission" date="2018-11" db="EMBL/GenBank/DDBJ databases">
        <authorList>
            <consortium name="Pathogen Informatics"/>
        </authorList>
    </citation>
    <scope>NUCLEOTIDE SEQUENCE [LARGE SCALE GENOMIC DNA]</scope>
</reference>